<feature type="compositionally biased region" description="Basic and acidic residues" evidence="1">
    <location>
        <begin position="182"/>
        <end position="197"/>
    </location>
</feature>
<dbReference type="Pfam" id="PF19694">
    <property type="entry name" value="DUF6194"/>
    <property type="match status" value="1"/>
</dbReference>
<feature type="region of interest" description="Disordered" evidence="1">
    <location>
        <begin position="1"/>
        <end position="21"/>
    </location>
</feature>
<feature type="region of interest" description="Disordered" evidence="1">
    <location>
        <begin position="168"/>
        <end position="197"/>
    </location>
</feature>
<proteinExistence type="predicted"/>
<feature type="domain" description="DUF6194" evidence="2">
    <location>
        <begin position="25"/>
        <end position="180"/>
    </location>
</feature>
<dbReference type="RefSeq" id="WP_311733913.1">
    <property type="nucleotide sequence ID" value="NZ_JACHMP010000001.1"/>
</dbReference>
<sequence length="197" mass="21429">MDNSDAVVGVPEKTGIPSPAGPLRMTEDDIIRFVTGLPGVVAVTASEGDGSPEVAWGDTFFSYDPEGDLPADRRFPFATIVTKDYAGFDTASNLDRPGVFRLNIAVGRTEFQELVGYPPAAHADHHTRFDYSATDRLMPHPVYAVQAWVSIVNPGEATAAQAQSLLTRAHARAARRHRPHRADRTPHPEKAADDQLM</sequence>
<dbReference type="AlphaFoldDB" id="A0A7W9MEL7"/>
<feature type="compositionally biased region" description="Basic residues" evidence="1">
    <location>
        <begin position="169"/>
        <end position="181"/>
    </location>
</feature>
<reference evidence="3 4" key="1">
    <citation type="submission" date="2020-08" db="EMBL/GenBank/DDBJ databases">
        <title>Sequencing the genomes of 1000 actinobacteria strains.</title>
        <authorList>
            <person name="Klenk H.-P."/>
        </authorList>
    </citation>
    <scope>NUCLEOTIDE SEQUENCE [LARGE SCALE GENOMIC DNA]</scope>
    <source>
        <strain evidence="3 4">DSM 46887</strain>
    </source>
</reference>
<dbReference type="Proteomes" id="UP000540685">
    <property type="component" value="Unassembled WGS sequence"/>
</dbReference>
<gene>
    <name evidence="3" type="ORF">F4562_000425</name>
</gene>
<evidence type="ECO:0000256" key="1">
    <source>
        <dbReference type="SAM" id="MobiDB-lite"/>
    </source>
</evidence>
<accession>A0A7W9MEL7</accession>
<evidence type="ECO:0000313" key="4">
    <source>
        <dbReference type="Proteomes" id="UP000540685"/>
    </source>
</evidence>
<dbReference type="InterPro" id="IPR045676">
    <property type="entry name" value="DUF6194"/>
</dbReference>
<evidence type="ECO:0000313" key="3">
    <source>
        <dbReference type="EMBL" id="MBB5817363.1"/>
    </source>
</evidence>
<organism evidence="3 4">
    <name type="scientific">Streptosporangium becharense</name>
    <dbReference type="NCBI Taxonomy" id="1816182"/>
    <lineage>
        <taxon>Bacteria</taxon>
        <taxon>Bacillati</taxon>
        <taxon>Actinomycetota</taxon>
        <taxon>Actinomycetes</taxon>
        <taxon>Streptosporangiales</taxon>
        <taxon>Streptosporangiaceae</taxon>
        <taxon>Streptosporangium</taxon>
    </lineage>
</organism>
<name>A0A7W9MEL7_9ACTN</name>
<protein>
    <recommendedName>
        <fullName evidence="2">DUF6194 domain-containing protein</fullName>
    </recommendedName>
</protein>
<evidence type="ECO:0000259" key="2">
    <source>
        <dbReference type="Pfam" id="PF19694"/>
    </source>
</evidence>
<dbReference type="EMBL" id="JACHMP010000001">
    <property type="protein sequence ID" value="MBB5817363.1"/>
    <property type="molecule type" value="Genomic_DNA"/>
</dbReference>
<comment type="caution">
    <text evidence="3">The sequence shown here is derived from an EMBL/GenBank/DDBJ whole genome shotgun (WGS) entry which is preliminary data.</text>
</comment>
<keyword evidence="4" id="KW-1185">Reference proteome</keyword>